<sequence>MPRSCLGLEATPRRFSASSAGRPAQPSPGHSRCLFCDLGRLEALLAVPGGKPQIVRMLGVPLLQEANCLLRTFALRQVSLDIYECALAQVGEITPDLAHIEELVDAATVSDSTVAKRPRKRPASLTPIPSTQIDLSPSPLDADSDVLPDFDLAPGQASDDAKTAAFTVWPATEVRDFLDDARTYKDGLANELGSVPTKSFVELLKRVPPEVMVHFDRLQNLMVDLRSEEGTVWNSQAKLLCDALLTVASEVDTWWATQSSAARS</sequence>
<reference evidence="2" key="1">
    <citation type="submission" date="2021-02" db="EMBL/GenBank/DDBJ databases">
        <authorList>
            <person name="Dougan E. K."/>
            <person name="Rhodes N."/>
            <person name="Thang M."/>
            <person name="Chan C."/>
        </authorList>
    </citation>
    <scope>NUCLEOTIDE SEQUENCE</scope>
</reference>
<dbReference type="EMBL" id="CAJNDS010001608">
    <property type="protein sequence ID" value="CAE7267418.1"/>
    <property type="molecule type" value="Genomic_DNA"/>
</dbReference>
<protein>
    <submittedName>
        <fullName evidence="2">Uncharacterized protein</fullName>
    </submittedName>
</protein>
<name>A0A812MVW0_9DINO</name>
<comment type="caution">
    <text evidence="2">The sequence shown here is derived from an EMBL/GenBank/DDBJ whole genome shotgun (WGS) entry which is preliminary data.</text>
</comment>
<accession>A0A812MVW0</accession>
<evidence type="ECO:0000313" key="3">
    <source>
        <dbReference type="Proteomes" id="UP000604046"/>
    </source>
</evidence>
<dbReference type="AlphaFoldDB" id="A0A812MVW0"/>
<feature type="region of interest" description="Disordered" evidence="1">
    <location>
        <begin position="111"/>
        <end position="139"/>
    </location>
</feature>
<organism evidence="2 3">
    <name type="scientific">Symbiodinium natans</name>
    <dbReference type="NCBI Taxonomy" id="878477"/>
    <lineage>
        <taxon>Eukaryota</taxon>
        <taxon>Sar</taxon>
        <taxon>Alveolata</taxon>
        <taxon>Dinophyceae</taxon>
        <taxon>Suessiales</taxon>
        <taxon>Symbiodiniaceae</taxon>
        <taxon>Symbiodinium</taxon>
    </lineage>
</organism>
<dbReference type="OrthoDB" id="10663325at2759"/>
<gene>
    <name evidence="2" type="ORF">SNAT2548_LOCUS14170</name>
</gene>
<evidence type="ECO:0000256" key="1">
    <source>
        <dbReference type="SAM" id="MobiDB-lite"/>
    </source>
</evidence>
<evidence type="ECO:0000313" key="2">
    <source>
        <dbReference type="EMBL" id="CAE7267418.1"/>
    </source>
</evidence>
<keyword evidence="3" id="KW-1185">Reference proteome</keyword>
<proteinExistence type="predicted"/>
<dbReference type="Proteomes" id="UP000604046">
    <property type="component" value="Unassembled WGS sequence"/>
</dbReference>